<dbReference type="AlphaFoldDB" id="A0A7X0SCM2"/>
<dbReference type="RefSeq" id="WP_185164472.1">
    <property type="nucleotide sequence ID" value="NZ_JACKWY010000005.1"/>
</dbReference>
<dbReference type="Proteomes" id="UP000585258">
    <property type="component" value="Unassembled WGS sequence"/>
</dbReference>
<proteinExistence type="predicted"/>
<protein>
    <submittedName>
        <fullName evidence="1">Uncharacterized protein</fullName>
    </submittedName>
</protein>
<gene>
    <name evidence="1" type="ORF">H7E68_09850</name>
</gene>
<reference evidence="1 2" key="1">
    <citation type="submission" date="2020-08" db="EMBL/GenBank/DDBJ databases">
        <title>Clostridia isolated from Swiss meat.</title>
        <authorList>
            <person name="Wambui J."/>
            <person name="Stevens M.J.A."/>
            <person name="Stephan R."/>
        </authorList>
    </citation>
    <scope>NUCLEOTIDE SEQUENCE [LARGE SCALE GENOMIC DNA]</scope>
    <source>
        <strain evidence="1 2">CM001</strain>
    </source>
</reference>
<accession>A0A7X0SCM2</accession>
<comment type="caution">
    <text evidence="1">The sequence shown here is derived from an EMBL/GenBank/DDBJ whole genome shotgun (WGS) entry which is preliminary data.</text>
</comment>
<dbReference type="EMBL" id="JACKWY010000005">
    <property type="protein sequence ID" value="MBB6715030.1"/>
    <property type="molecule type" value="Genomic_DNA"/>
</dbReference>
<evidence type="ECO:0000313" key="2">
    <source>
        <dbReference type="Proteomes" id="UP000585258"/>
    </source>
</evidence>
<sequence length="146" mass="17274">MGRIYFTDEQLKDLSVNPFVKKASNKAITYTDEFKEYYVSEYNTGKMPLEILRNAGFDVKALGKQRVDNLSRRFLSMGKRQEGFSDLRKETSGRLATKHLTPDEQITRLKHQVKYLKQENEFLKKMNFINREAQWKSKLKQKKNSK</sequence>
<dbReference type="Pfam" id="PF20310">
    <property type="entry name" value="HTH_Tnp_2"/>
    <property type="match status" value="1"/>
</dbReference>
<organism evidence="1 2">
    <name type="scientific">Clostridium gasigenes</name>
    <dbReference type="NCBI Taxonomy" id="94869"/>
    <lineage>
        <taxon>Bacteria</taxon>
        <taxon>Bacillati</taxon>
        <taxon>Bacillota</taxon>
        <taxon>Clostridia</taxon>
        <taxon>Eubacteriales</taxon>
        <taxon>Clostridiaceae</taxon>
        <taxon>Clostridium</taxon>
    </lineage>
</organism>
<name>A0A7X0SCM2_9CLOT</name>
<evidence type="ECO:0000313" key="1">
    <source>
        <dbReference type="EMBL" id="MBB6715030.1"/>
    </source>
</evidence>
<dbReference type="InterPro" id="IPR046929">
    <property type="entry name" value="HTH_Tnp"/>
</dbReference>